<gene>
    <name evidence="3" type="ORF">M0R45_000589</name>
</gene>
<dbReference type="GO" id="GO:0090447">
    <property type="term" value="F:glycerol-3-phosphate 2-O-acyltransferase activity"/>
    <property type="evidence" value="ECO:0007669"/>
    <property type="project" value="TreeGrafter"/>
</dbReference>
<organism evidence="3 4">
    <name type="scientific">Rubus argutus</name>
    <name type="common">Southern blackberry</name>
    <dbReference type="NCBI Taxonomy" id="59490"/>
    <lineage>
        <taxon>Eukaryota</taxon>
        <taxon>Viridiplantae</taxon>
        <taxon>Streptophyta</taxon>
        <taxon>Embryophyta</taxon>
        <taxon>Tracheophyta</taxon>
        <taxon>Spermatophyta</taxon>
        <taxon>Magnoliopsida</taxon>
        <taxon>eudicotyledons</taxon>
        <taxon>Gunneridae</taxon>
        <taxon>Pentapetalae</taxon>
        <taxon>rosids</taxon>
        <taxon>fabids</taxon>
        <taxon>Rosales</taxon>
        <taxon>Rosaceae</taxon>
        <taxon>Rosoideae</taxon>
        <taxon>Rosoideae incertae sedis</taxon>
        <taxon>Rubus</taxon>
    </lineage>
</organism>
<dbReference type="EMBL" id="JBEDUW010000188">
    <property type="protein sequence ID" value="KAK9904567.1"/>
    <property type="molecule type" value="Genomic_DNA"/>
</dbReference>
<dbReference type="GO" id="GO:0016020">
    <property type="term" value="C:membrane"/>
    <property type="evidence" value="ECO:0007669"/>
    <property type="project" value="UniProtKB-SubCell"/>
</dbReference>
<evidence type="ECO:0000313" key="4">
    <source>
        <dbReference type="Proteomes" id="UP001457282"/>
    </source>
</evidence>
<name>A0AAW1VMC8_RUBAR</name>
<dbReference type="Proteomes" id="UP001457282">
    <property type="component" value="Unassembled WGS sequence"/>
</dbReference>
<evidence type="ECO:0000313" key="3">
    <source>
        <dbReference type="EMBL" id="KAK9904567.1"/>
    </source>
</evidence>
<comment type="caution">
    <text evidence="3">The sequence shown here is derived from an EMBL/GenBank/DDBJ whole genome shotgun (WGS) entry which is preliminary data.</text>
</comment>
<protein>
    <submittedName>
        <fullName evidence="3">Uncharacterized protein</fullName>
    </submittedName>
</protein>
<dbReference type="PANTHER" id="PTHR15486:SF62">
    <property type="entry name" value="GLYCEROL-3-PHOSPHATE ACYLTRANSFERASE 2-RELATED"/>
    <property type="match status" value="1"/>
</dbReference>
<dbReference type="GO" id="GO:0016791">
    <property type="term" value="F:phosphatase activity"/>
    <property type="evidence" value="ECO:0007669"/>
    <property type="project" value="TreeGrafter"/>
</dbReference>
<comment type="subcellular location">
    <subcellularLocation>
        <location evidence="1">Membrane</location>
    </subcellularLocation>
</comment>
<proteinExistence type="predicted"/>
<keyword evidence="2" id="KW-0472">Membrane</keyword>
<keyword evidence="4" id="KW-1185">Reference proteome</keyword>
<dbReference type="AlphaFoldDB" id="A0AAW1VMC8"/>
<reference evidence="3 4" key="1">
    <citation type="journal article" date="2023" name="G3 (Bethesda)">
        <title>A chromosome-length genome assembly and annotation of blackberry (Rubus argutus, cv. 'Hillquist').</title>
        <authorList>
            <person name="Bruna T."/>
            <person name="Aryal R."/>
            <person name="Dudchenko O."/>
            <person name="Sargent D.J."/>
            <person name="Mead D."/>
            <person name="Buti M."/>
            <person name="Cavallini A."/>
            <person name="Hytonen T."/>
            <person name="Andres J."/>
            <person name="Pham M."/>
            <person name="Weisz D."/>
            <person name="Mascagni F."/>
            <person name="Usai G."/>
            <person name="Natali L."/>
            <person name="Bassil N."/>
            <person name="Fernandez G.E."/>
            <person name="Lomsadze A."/>
            <person name="Armour M."/>
            <person name="Olukolu B."/>
            <person name="Poorten T."/>
            <person name="Britton C."/>
            <person name="Davik J."/>
            <person name="Ashrafi H."/>
            <person name="Aiden E.L."/>
            <person name="Borodovsky M."/>
            <person name="Worthington M."/>
        </authorList>
    </citation>
    <scope>NUCLEOTIDE SEQUENCE [LARGE SCALE GENOMIC DNA]</scope>
    <source>
        <strain evidence="3">PI 553951</strain>
    </source>
</reference>
<evidence type="ECO:0000256" key="2">
    <source>
        <dbReference type="ARBA" id="ARBA00023136"/>
    </source>
</evidence>
<accession>A0AAW1VMC8</accession>
<dbReference type="GO" id="GO:0010143">
    <property type="term" value="P:cutin biosynthetic process"/>
    <property type="evidence" value="ECO:0007669"/>
    <property type="project" value="TreeGrafter"/>
</dbReference>
<dbReference type="PANTHER" id="PTHR15486">
    <property type="entry name" value="ANCIENT UBIQUITOUS PROTEIN"/>
    <property type="match status" value="1"/>
</dbReference>
<sequence>MFHGTTATGLKCLDPVFFLLNPSPIYTVQLLEKVSSKVSMCLDGSTSRFDVANYVQRELAEALGFECTRLTRRDKYLILAGNEGKACKS</sequence>
<evidence type="ECO:0000256" key="1">
    <source>
        <dbReference type="ARBA" id="ARBA00004370"/>
    </source>
</evidence>